<keyword evidence="3" id="KW-1185">Reference proteome</keyword>
<dbReference type="Proteomes" id="UP000828924">
    <property type="component" value="Chromosome"/>
</dbReference>
<gene>
    <name evidence="2" type="ORF">J4032_11265</name>
</gene>
<sequence>MPQPSKDLDPTRSPRDWFGAHVRHWRQVRRLSQQALGLRVHVSGSTIAKIEKAERPCDLDLARSLDEALDTGGILAWLLRSMGADADEALDDADKPAGPPAPPGALGFPGVMLSTAESTTDDGSHVNRRAFLSATGVTALLTSGPFSHLIKPSELSALPTVVRREDIEQIEAAATVLAGWDHHYGGGGIVRTAAEAQLRWASALLELPCGDTLRPGLFASAARLGMVVGAADFDAHAHEDARRVYAFAAACAEEAAQWHLRAKIYSYRARQAVWLGDCDTGLTYAELGLIHENRLTATERAMLYTAKARALARAGDAQSALRAVGQADEAFAQSQPGEDPPWMSYYDAAQHAGDTGHALYDLAMAGYQSASAADRLRAAVEGHTDAYPRSRVFSRTKLATLTMAGGDPTQAAVIGHQALDEVAKLHSQRAVDDMRHLARLASTHRAIPEAAALRDRIKETIKT</sequence>
<reference evidence="2 3" key="1">
    <citation type="submission" date="2021-03" db="EMBL/GenBank/DDBJ databases">
        <title>Complete genome of Streptomyces formicae strain 1H-GS9 (DSM 100524).</title>
        <authorList>
            <person name="Atanasov K.E."/>
            <person name="Altabella T."/>
            <person name="Ferrer A."/>
        </authorList>
    </citation>
    <scope>NUCLEOTIDE SEQUENCE [LARGE SCALE GENOMIC DNA]</scope>
    <source>
        <strain evidence="2 3">1H-GS9</strain>
    </source>
</reference>
<proteinExistence type="predicted"/>
<evidence type="ECO:0000313" key="2">
    <source>
        <dbReference type="EMBL" id="UNM12040.1"/>
    </source>
</evidence>
<evidence type="ECO:0000313" key="3">
    <source>
        <dbReference type="Proteomes" id="UP000828924"/>
    </source>
</evidence>
<accession>A0ABY3WIS3</accession>
<organism evidence="2 3">
    <name type="scientific">Streptomyces formicae</name>
    <dbReference type="NCBI Taxonomy" id="1616117"/>
    <lineage>
        <taxon>Bacteria</taxon>
        <taxon>Bacillati</taxon>
        <taxon>Actinomycetota</taxon>
        <taxon>Actinomycetes</taxon>
        <taxon>Kitasatosporales</taxon>
        <taxon>Streptomycetaceae</taxon>
        <taxon>Streptomyces</taxon>
    </lineage>
</organism>
<dbReference type="InterPro" id="IPR001387">
    <property type="entry name" value="Cro/C1-type_HTH"/>
</dbReference>
<dbReference type="CDD" id="cd00093">
    <property type="entry name" value="HTH_XRE"/>
    <property type="match status" value="1"/>
</dbReference>
<name>A0ABY3WIS3_9ACTN</name>
<dbReference type="Pfam" id="PF13560">
    <property type="entry name" value="HTH_31"/>
    <property type="match status" value="1"/>
</dbReference>
<dbReference type="Gene3D" id="1.10.260.40">
    <property type="entry name" value="lambda repressor-like DNA-binding domains"/>
    <property type="match status" value="1"/>
</dbReference>
<evidence type="ECO:0000259" key="1">
    <source>
        <dbReference type="PROSITE" id="PS50943"/>
    </source>
</evidence>
<dbReference type="PROSITE" id="PS50943">
    <property type="entry name" value="HTH_CROC1"/>
    <property type="match status" value="1"/>
</dbReference>
<dbReference type="RefSeq" id="WP_242330634.1">
    <property type="nucleotide sequence ID" value="NZ_CP071872.1"/>
</dbReference>
<feature type="domain" description="HTH cro/C1-type" evidence="1">
    <location>
        <begin position="22"/>
        <end position="78"/>
    </location>
</feature>
<dbReference type="EMBL" id="CP071872">
    <property type="protein sequence ID" value="UNM12040.1"/>
    <property type="molecule type" value="Genomic_DNA"/>
</dbReference>
<dbReference type="SMART" id="SM00530">
    <property type="entry name" value="HTH_XRE"/>
    <property type="match status" value="1"/>
</dbReference>
<dbReference type="InterPro" id="IPR010982">
    <property type="entry name" value="Lambda_DNA-bd_dom_sf"/>
</dbReference>
<protein>
    <submittedName>
        <fullName evidence="2">Helix-turn-helix transcriptional regulator</fullName>
    </submittedName>
</protein>
<dbReference type="SUPFAM" id="SSF47413">
    <property type="entry name" value="lambda repressor-like DNA-binding domains"/>
    <property type="match status" value="1"/>
</dbReference>